<proteinExistence type="predicted"/>
<dbReference type="EMBL" id="KK365317">
    <property type="protein sequence ID" value="KCZ79249.1"/>
    <property type="molecule type" value="Genomic_DNA"/>
</dbReference>
<dbReference type="Proteomes" id="UP000030655">
    <property type="component" value="Unassembled WGS sequence"/>
</dbReference>
<reference evidence="2" key="1">
    <citation type="submission" date="2013-02" db="EMBL/GenBank/DDBJ databases">
        <authorList>
            <consortium name="The Broad Institute Genome Sequencing Platform"/>
            <person name="Cuomo C."/>
            <person name="Becnel J."/>
            <person name="Sanscrainte N."/>
            <person name="Walker B."/>
            <person name="Young S.K."/>
            <person name="Zeng Q."/>
            <person name="Gargeya S."/>
            <person name="Fitzgerald M."/>
            <person name="Haas B."/>
            <person name="Abouelleil A."/>
            <person name="Alvarado L."/>
            <person name="Arachchi H.M."/>
            <person name="Berlin A.M."/>
            <person name="Chapman S.B."/>
            <person name="Dewar J."/>
            <person name="Goldberg J."/>
            <person name="Griggs A."/>
            <person name="Gujja S."/>
            <person name="Hansen M."/>
            <person name="Howarth C."/>
            <person name="Imamovic A."/>
            <person name="Larimer J."/>
            <person name="McCowan C."/>
            <person name="Murphy C."/>
            <person name="Neiman D."/>
            <person name="Pearson M."/>
            <person name="Priest M."/>
            <person name="Roberts A."/>
            <person name="Saif S."/>
            <person name="Shea T."/>
            <person name="Sisk P."/>
            <person name="Sykes S."/>
            <person name="Wortman J."/>
            <person name="Nusbaum C."/>
            <person name="Birren B."/>
        </authorList>
    </citation>
    <scope>NUCLEOTIDE SEQUENCE [LARGE SCALE GENOMIC DNA]</scope>
    <source>
        <strain evidence="2">PRA339</strain>
    </source>
</reference>
<dbReference type="VEuPathDB" id="MicrosporidiaDB:H312_03368"/>
<dbReference type="AlphaFoldDB" id="A0A059EWX4"/>
<organism evidence="1 2">
    <name type="scientific">Anncaliia algerae PRA339</name>
    <dbReference type="NCBI Taxonomy" id="1288291"/>
    <lineage>
        <taxon>Eukaryota</taxon>
        <taxon>Fungi</taxon>
        <taxon>Fungi incertae sedis</taxon>
        <taxon>Microsporidia</taxon>
        <taxon>Tubulinosematoidea</taxon>
        <taxon>Tubulinosematidae</taxon>
        <taxon>Anncaliia</taxon>
    </lineage>
</organism>
<feature type="non-terminal residue" evidence="1">
    <location>
        <position position="1"/>
    </location>
</feature>
<keyword evidence="2" id="KW-1185">Reference proteome</keyword>
<reference evidence="1 2" key="2">
    <citation type="submission" date="2014-03" db="EMBL/GenBank/DDBJ databases">
        <title>The Genome Sequence of Anncaliia algerae insect isolate PRA339.</title>
        <authorList>
            <consortium name="The Broad Institute Genome Sequencing Platform"/>
            <consortium name="The Broad Institute Genome Sequencing Center for Infectious Disease"/>
            <person name="Cuomo C."/>
            <person name="Becnel J."/>
            <person name="Sanscrainte N."/>
            <person name="Walker B."/>
            <person name="Young S.K."/>
            <person name="Zeng Q."/>
            <person name="Gargeya S."/>
            <person name="Fitzgerald M."/>
            <person name="Haas B."/>
            <person name="Abouelleil A."/>
            <person name="Alvarado L."/>
            <person name="Arachchi H.M."/>
            <person name="Berlin A.M."/>
            <person name="Chapman S.B."/>
            <person name="Dewar J."/>
            <person name="Goldberg J."/>
            <person name="Griggs A."/>
            <person name="Gujja S."/>
            <person name="Hansen M."/>
            <person name="Howarth C."/>
            <person name="Imamovic A."/>
            <person name="Larimer J."/>
            <person name="McCowan C."/>
            <person name="Murphy C."/>
            <person name="Neiman D."/>
            <person name="Pearson M."/>
            <person name="Priest M."/>
            <person name="Roberts A."/>
            <person name="Saif S."/>
            <person name="Shea T."/>
            <person name="Sisk P."/>
            <person name="Sykes S."/>
            <person name="Wortman J."/>
            <person name="Nusbaum C."/>
            <person name="Birren B."/>
        </authorList>
    </citation>
    <scope>NUCLEOTIDE SEQUENCE [LARGE SCALE GENOMIC DNA]</scope>
    <source>
        <strain evidence="1 2">PRA339</strain>
    </source>
</reference>
<sequence>TEEEFFSAESDIEKTDLKESPNYLLKNNGKFYKEQREIITYKLKSTRIKYYDSDLQYLKAIVFTKYIELFTKHENDFYIISKDRREKICEEDLIMIDKYKQDVLRKYENLLKKDCNSYIFFYNSDGVFLNCEFMLLNDFLREYTNKNDCIETLIDSKNKFVKRYESTKDRFIVFLFYFFHRLKLRNLGRVFLEEIILFFFSFKNNRRILNSSKKFIYLLFTNTVNNVVINEYKKSDSILRLNGGGPDSFNIFKDLMKKFTEFIRENQLKELNLKDFIYFYNIHIPIRDFDKDFLTNFIEKEDEIDKYLTLERRNKFDYFN</sequence>
<dbReference type="OrthoDB" id="10365476at2759"/>
<evidence type="ECO:0000313" key="2">
    <source>
        <dbReference type="Proteomes" id="UP000030655"/>
    </source>
</evidence>
<name>A0A059EWX4_9MICR</name>
<dbReference type="HOGENOM" id="CLU_870315_0_0_1"/>
<accession>A0A059EWX4</accession>
<gene>
    <name evidence="1" type="ORF">H312_03368</name>
</gene>
<protein>
    <submittedName>
        <fullName evidence="1">Uncharacterized protein</fullName>
    </submittedName>
</protein>
<evidence type="ECO:0000313" key="1">
    <source>
        <dbReference type="EMBL" id="KCZ79249.1"/>
    </source>
</evidence>